<dbReference type="InterPro" id="IPR036116">
    <property type="entry name" value="FN3_sf"/>
</dbReference>
<accession>A0A1I8ARF1</accession>
<dbReference type="PRINTS" id="PR00700">
    <property type="entry name" value="PRTYPHPHTASE"/>
</dbReference>
<sequence>MRARRIRSFCFLLFILLRLSMGLPLETNTIPTTFPDESPAEVIDILPKAPEELNVPVCHSDHDCTFRGVCQKSTNGTGQCSCPTSCPTTIPLTCSHNLDCLTMGDEYERRYTMPPPSCHQERCVCPPLFDSFQSTIRTELGYYRTSSLPPKCDKRDLQVFGIAIPSDSVYRGTEAILLCCLNIDPREVVPAHGLTFLHNGTVVREASSTPYNENSEIDDNYSSPKCWTLNITNAQLSDSGSYICTVKTRGKQQITVNSTIEFLVKESDLESVFLPDIGNISDIFVRRKKGEVLDQDNSTLPRMIRNLTVTPNATFAEVKWEVDEGPMLKIDLRLLLRPDKTEVWAKSHAQPGLVIPGLKPGQTYTLFITVTDGQSEPFQLTNQFVTAEIPPGPPVLEDIRLINAADGLLQCEVEWFPPVNTNGWITKYYVTVRGSVRHWHPGGALAADHFPEAVQQRCANYMNDAGSSLNPIDFISSNQFFSCQFGPLKPNRNYTATVWAENAAGRSEAATFTSHCVTNYAEPDHIEQPTLTSGNGRSTFGLTFPSEPDDTNGPVACYYLAIVPLLLNVSIDGLPHPENMVVDTFSKTLMNNQKPSGDPKKQYFAYIAESYMQYPRETLVGDGNTTAGMEACNVLYLSRHRAEDHALKSDMKYTGFLIARVDLDESLLKDTNRFHFAPHRMRRTHVRSPYLRFPVGYNQGRGGSLYSRRHRQLQPSDPAYGFSSYFKPVYLRPEPVVGSNEQAVGSVLFIFVTVFMLFLAALSGIIYFLHRQGIIKQFWNKDHELLRQGLQPINIDDLPNEYVIRHRDSDFLFTVEFESLPNGKGMESTASDRKENKAKNRYQDIKAYDATRVKLRKINNDDSSDYINANYIKGYKGRKTFIAAQGPLDTTIDDFWRMVWENDVRVVVMVANLHERYRVKCSKYWPDDTVRLGNKIEVRAQGTTYYSDYTIREFDLVYTGSNRHSFLRRGSTALAQSVPSLVNSGTSVTDPLNVNGPLSEIGGSMDSNLDSDYANVPNLLSSRTSKSSANKLSNYNISENAGNRSPDVRRIVQYHYTDWNDYQAPESTNGLLRFINKLRKLDEYNNFPVVIHCSAGVGRTGTFIAIDGVLDQSLDENKVDIYGFVSDMRKQRNMMVQSLEQYVFVYKALSEHLLFGDTDLEVDAVHTHFERLKQPYRERQPSTTSSGTTSVSAMATAMLKNSKFPRISGGNEKCSKMTGLEIEFNKLERTLDGVLPSTFASKDENILRNRIDYAVPFDRNRVVLKSLVGDSNTYINASNVKGYFYPYILSQDPMNPSTCYDFWRMINDHDCTTLVMLSNEEDFAPSEKYWPEEIAKPICFGPNRDVTVRLVHEEMHPTFVMRIIEYKFWEDKSSGEWHEVAQYGTRCWPTGLAAPASSQALLDLIGRVLERQSNIPRASPIVLHCRDGSAETGVYCCVSLLLERLRAESRVDVFQTVKGLQAQRPRLFTRLEQYIFCYQAVIDYLNSVQERRSLAAGHHNHIGN</sequence>
<dbReference type="InterPro" id="IPR013783">
    <property type="entry name" value="Ig-like_fold"/>
</dbReference>
<keyword evidence="13" id="KW-1185">Reference proteome</keyword>
<name>A0A1I8ARF1_9BILA</name>
<dbReference type="SMART" id="SM00194">
    <property type="entry name" value="PTPc"/>
    <property type="match status" value="2"/>
</dbReference>
<proteinExistence type="predicted"/>
<dbReference type="InterPro" id="IPR003595">
    <property type="entry name" value="Tyr_Pase_cat"/>
</dbReference>
<dbReference type="PROSITE" id="PS50835">
    <property type="entry name" value="IG_LIKE"/>
    <property type="match status" value="1"/>
</dbReference>
<evidence type="ECO:0000256" key="2">
    <source>
        <dbReference type="ARBA" id="ARBA00013064"/>
    </source>
</evidence>
<dbReference type="PROSITE" id="PS50055">
    <property type="entry name" value="TYR_PHOSPHATASE_PTP"/>
    <property type="match status" value="2"/>
</dbReference>
<protein>
    <recommendedName>
        <fullName evidence="2">protein-tyrosine-phosphatase</fullName>
        <ecNumber evidence="2">3.1.3.48</ecNumber>
    </recommendedName>
</protein>
<dbReference type="PROSITE" id="PS00383">
    <property type="entry name" value="TYR_PHOSPHATASE_1"/>
    <property type="match status" value="1"/>
</dbReference>
<evidence type="ECO:0000256" key="5">
    <source>
        <dbReference type="ARBA" id="ARBA00022912"/>
    </source>
</evidence>
<dbReference type="Gene3D" id="3.90.190.10">
    <property type="entry name" value="Protein tyrosine phosphatase superfamily"/>
    <property type="match status" value="2"/>
</dbReference>
<reference evidence="14" key="1">
    <citation type="submission" date="2016-11" db="UniProtKB">
        <authorList>
            <consortium name="WormBaseParasite"/>
        </authorList>
    </citation>
    <scope>IDENTIFICATION</scope>
</reference>
<dbReference type="InterPro" id="IPR000387">
    <property type="entry name" value="Tyr_Pase_dom"/>
</dbReference>
<dbReference type="Proteomes" id="UP000095287">
    <property type="component" value="Unplaced"/>
</dbReference>
<feature type="domain" description="Ig-like" evidence="12">
    <location>
        <begin position="150"/>
        <end position="261"/>
    </location>
</feature>
<dbReference type="Pfam" id="PF00102">
    <property type="entry name" value="Y_phosphatase"/>
    <property type="match status" value="3"/>
</dbReference>
<dbReference type="SMART" id="SM00060">
    <property type="entry name" value="FN3"/>
    <property type="match status" value="2"/>
</dbReference>
<dbReference type="GO" id="GO:0045202">
    <property type="term" value="C:synapse"/>
    <property type="evidence" value="ECO:0007669"/>
    <property type="project" value="UniProtKB-ARBA"/>
</dbReference>
<dbReference type="InterPro" id="IPR036179">
    <property type="entry name" value="Ig-like_dom_sf"/>
</dbReference>
<dbReference type="EC" id="3.1.3.48" evidence="2"/>
<dbReference type="PROSITE" id="PS50056">
    <property type="entry name" value="TYR_PHOSPHATASE_2"/>
    <property type="match status" value="2"/>
</dbReference>
<dbReference type="InterPro" id="IPR016130">
    <property type="entry name" value="Tyr_Pase_AS"/>
</dbReference>
<evidence type="ECO:0000259" key="12">
    <source>
        <dbReference type="PROSITE" id="PS50835"/>
    </source>
</evidence>
<feature type="domain" description="Tyrosine specific protein phosphatases" evidence="11">
    <location>
        <begin position="1399"/>
        <end position="1475"/>
    </location>
</feature>
<dbReference type="InterPro" id="IPR003599">
    <property type="entry name" value="Ig_sub"/>
</dbReference>
<dbReference type="SMART" id="SM00404">
    <property type="entry name" value="PTPc_motif"/>
    <property type="match status" value="2"/>
</dbReference>
<dbReference type="SMART" id="SM00409">
    <property type="entry name" value="IG"/>
    <property type="match status" value="1"/>
</dbReference>
<dbReference type="PANTHER" id="PTHR19134:SF495">
    <property type="entry name" value="TYROSINE-PROTEIN PHOSPHATASE 69D"/>
    <property type="match status" value="1"/>
</dbReference>
<evidence type="ECO:0000256" key="6">
    <source>
        <dbReference type="ARBA" id="ARBA00023136"/>
    </source>
</evidence>
<feature type="signal peptide" evidence="9">
    <location>
        <begin position="1"/>
        <end position="22"/>
    </location>
</feature>
<comment type="subcellular location">
    <subcellularLocation>
        <location evidence="1">Membrane</location>
        <topology evidence="1">Single-pass membrane protein</topology>
    </subcellularLocation>
</comment>
<dbReference type="GO" id="GO:0004725">
    <property type="term" value="F:protein tyrosine phosphatase activity"/>
    <property type="evidence" value="ECO:0007669"/>
    <property type="project" value="UniProtKB-EC"/>
</dbReference>
<dbReference type="InterPro" id="IPR007110">
    <property type="entry name" value="Ig-like_dom"/>
</dbReference>
<dbReference type="InterPro" id="IPR050348">
    <property type="entry name" value="Protein-Tyr_Phosphatase"/>
</dbReference>
<keyword evidence="6 8" id="KW-0472">Membrane</keyword>
<dbReference type="SUPFAM" id="SSF48726">
    <property type="entry name" value="Immunoglobulin"/>
    <property type="match status" value="1"/>
</dbReference>
<evidence type="ECO:0000259" key="11">
    <source>
        <dbReference type="PROSITE" id="PS50056"/>
    </source>
</evidence>
<dbReference type="Gene3D" id="2.60.40.10">
    <property type="entry name" value="Immunoglobulins"/>
    <property type="match status" value="2"/>
</dbReference>
<dbReference type="CDD" id="cd00063">
    <property type="entry name" value="FN3"/>
    <property type="match status" value="2"/>
</dbReference>
<evidence type="ECO:0000259" key="10">
    <source>
        <dbReference type="PROSITE" id="PS50055"/>
    </source>
</evidence>
<keyword evidence="8" id="KW-1133">Transmembrane helix</keyword>
<organism evidence="13 14">
    <name type="scientific">Steinernema glaseri</name>
    <dbReference type="NCBI Taxonomy" id="37863"/>
    <lineage>
        <taxon>Eukaryota</taxon>
        <taxon>Metazoa</taxon>
        <taxon>Ecdysozoa</taxon>
        <taxon>Nematoda</taxon>
        <taxon>Chromadorea</taxon>
        <taxon>Rhabditida</taxon>
        <taxon>Tylenchina</taxon>
        <taxon>Panagrolaimomorpha</taxon>
        <taxon>Strongyloidoidea</taxon>
        <taxon>Steinernematidae</taxon>
        <taxon>Steinernema</taxon>
    </lineage>
</organism>
<dbReference type="FunFam" id="3.90.190.10:FF:000102">
    <property type="entry name" value="Receptor-type tyrosine-protein phosphatase"/>
    <property type="match status" value="1"/>
</dbReference>
<feature type="chain" id="PRO_5009314995" description="protein-tyrosine-phosphatase" evidence="9">
    <location>
        <begin position="23"/>
        <end position="1504"/>
    </location>
</feature>
<keyword evidence="3 9" id="KW-0732">Signal</keyword>
<dbReference type="CDD" id="cd00047">
    <property type="entry name" value="PTPc"/>
    <property type="match status" value="2"/>
</dbReference>
<evidence type="ECO:0000256" key="9">
    <source>
        <dbReference type="SAM" id="SignalP"/>
    </source>
</evidence>
<evidence type="ECO:0000313" key="13">
    <source>
        <dbReference type="Proteomes" id="UP000095287"/>
    </source>
</evidence>
<feature type="domain" description="Tyrosine-protein phosphatase" evidence="10">
    <location>
        <begin position="1220"/>
        <end position="1484"/>
    </location>
</feature>
<keyword evidence="5" id="KW-0904">Protein phosphatase</keyword>
<dbReference type="InterPro" id="IPR000242">
    <property type="entry name" value="PTP_cat"/>
</dbReference>
<dbReference type="GO" id="GO:0016020">
    <property type="term" value="C:membrane"/>
    <property type="evidence" value="ECO:0007669"/>
    <property type="project" value="UniProtKB-SubCell"/>
</dbReference>
<dbReference type="SUPFAM" id="SSF52799">
    <property type="entry name" value="(Phosphotyrosine protein) phosphatases II"/>
    <property type="match status" value="2"/>
</dbReference>
<dbReference type="WBParaSite" id="L893_g8117.t3">
    <property type="protein sequence ID" value="L893_g8117.t3"/>
    <property type="gene ID" value="L893_g8117"/>
</dbReference>
<dbReference type="SUPFAM" id="SSF49265">
    <property type="entry name" value="Fibronectin type III"/>
    <property type="match status" value="2"/>
</dbReference>
<feature type="domain" description="Tyrosine specific protein phosphatases" evidence="11">
    <location>
        <begin position="1072"/>
        <end position="1143"/>
    </location>
</feature>
<evidence type="ECO:0000313" key="14">
    <source>
        <dbReference type="WBParaSite" id="L893_g8117.t3"/>
    </source>
</evidence>
<dbReference type="InterPro" id="IPR029021">
    <property type="entry name" value="Prot-tyrosine_phosphatase-like"/>
</dbReference>
<evidence type="ECO:0000256" key="4">
    <source>
        <dbReference type="ARBA" id="ARBA00022801"/>
    </source>
</evidence>
<comment type="catalytic activity">
    <reaction evidence="7">
        <text>O-phospho-L-tyrosyl-[protein] + H2O = L-tyrosyl-[protein] + phosphate</text>
        <dbReference type="Rhea" id="RHEA:10684"/>
        <dbReference type="Rhea" id="RHEA-COMP:10136"/>
        <dbReference type="Rhea" id="RHEA-COMP:20101"/>
        <dbReference type="ChEBI" id="CHEBI:15377"/>
        <dbReference type="ChEBI" id="CHEBI:43474"/>
        <dbReference type="ChEBI" id="CHEBI:46858"/>
        <dbReference type="ChEBI" id="CHEBI:61978"/>
        <dbReference type="EC" id="3.1.3.48"/>
    </reaction>
</comment>
<feature type="domain" description="Tyrosine-protein phosphatase" evidence="10">
    <location>
        <begin position="813"/>
        <end position="1152"/>
    </location>
</feature>
<keyword evidence="8" id="KW-0812">Transmembrane</keyword>
<feature type="transmembrane region" description="Helical" evidence="8">
    <location>
        <begin position="747"/>
        <end position="769"/>
    </location>
</feature>
<evidence type="ECO:0000256" key="3">
    <source>
        <dbReference type="ARBA" id="ARBA00022729"/>
    </source>
</evidence>
<evidence type="ECO:0000256" key="8">
    <source>
        <dbReference type="SAM" id="Phobius"/>
    </source>
</evidence>
<dbReference type="PANTHER" id="PTHR19134">
    <property type="entry name" value="RECEPTOR-TYPE TYROSINE-PROTEIN PHOSPHATASE"/>
    <property type="match status" value="1"/>
</dbReference>
<keyword evidence="4" id="KW-0378">Hydrolase</keyword>
<dbReference type="InterPro" id="IPR003961">
    <property type="entry name" value="FN3_dom"/>
</dbReference>
<evidence type="ECO:0000256" key="1">
    <source>
        <dbReference type="ARBA" id="ARBA00004167"/>
    </source>
</evidence>
<evidence type="ECO:0000256" key="7">
    <source>
        <dbReference type="ARBA" id="ARBA00051722"/>
    </source>
</evidence>